<dbReference type="EMBL" id="JARJLG010000229">
    <property type="protein sequence ID" value="KAJ7725277.1"/>
    <property type="molecule type" value="Genomic_DNA"/>
</dbReference>
<feature type="compositionally biased region" description="Polar residues" evidence="1">
    <location>
        <begin position="45"/>
        <end position="68"/>
    </location>
</feature>
<feature type="region of interest" description="Disordered" evidence="1">
    <location>
        <begin position="1"/>
        <end position="68"/>
    </location>
</feature>
<sequence>MAQNNFATDIITPQSFYAPSASPKKKKKKKPGKRSPPQPAIATVATPSQQPISAPSTQPRLRQPKQTEWQKMDSILGTITKDFRSLGNFLQVLFYNRISGVSDPRTPCHVRVVSAFLGGESIVAMATIINLIYNHRQSRAPKDSLQYSMEFSPPDIASPWDIDYARQSLSTCALQTVGAELRRQIGGLTQNDPSDPFDITQLRASTNGRAKNVRLATWDTFGKLSILLIGATYKRRARAVWYTTECIWSAYCEWHNCGQKEAASHCSRCDQLVNPVPQPFACQTHVSEKHIFSCFGFTVHDTTVRACLGALTDSSMAKLRASVAEGIKRGTMYWQIVLDNVQQYCRQRDHRLGRQDVLKVGTAATAILLEDCAPGAFNLQDHVDRVMKQERRQLTIDSLYAAIDWAYIHELTALHWVRILVYFIPQLAYLRPAVNAAFESE</sequence>
<gene>
    <name evidence="2" type="ORF">DFH07DRAFT_783024</name>
</gene>
<comment type="caution">
    <text evidence="2">The sequence shown here is derived from an EMBL/GenBank/DDBJ whole genome shotgun (WGS) entry which is preliminary data.</text>
</comment>
<protein>
    <submittedName>
        <fullName evidence="2">Uncharacterized protein</fullName>
    </submittedName>
</protein>
<dbReference type="AlphaFoldDB" id="A0AAD7MNS6"/>
<keyword evidence="3" id="KW-1185">Reference proteome</keyword>
<name>A0AAD7MNS6_9AGAR</name>
<evidence type="ECO:0000313" key="3">
    <source>
        <dbReference type="Proteomes" id="UP001215280"/>
    </source>
</evidence>
<feature type="compositionally biased region" description="Basic residues" evidence="1">
    <location>
        <begin position="23"/>
        <end position="33"/>
    </location>
</feature>
<proteinExistence type="predicted"/>
<reference evidence="2" key="1">
    <citation type="submission" date="2023-03" db="EMBL/GenBank/DDBJ databases">
        <title>Massive genome expansion in bonnet fungi (Mycena s.s.) driven by repeated elements and novel gene families across ecological guilds.</title>
        <authorList>
            <consortium name="Lawrence Berkeley National Laboratory"/>
            <person name="Harder C.B."/>
            <person name="Miyauchi S."/>
            <person name="Viragh M."/>
            <person name="Kuo A."/>
            <person name="Thoen E."/>
            <person name="Andreopoulos B."/>
            <person name="Lu D."/>
            <person name="Skrede I."/>
            <person name="Drula E."/>
            <person name="Henrissat B."/>
            <person name="Morin E."/>
            <person name="Kohler A."/>
            <person name="Barry K."/>
            <person name="LaButti K."/>
            <person name="Morin E."/>
            <person name="Salamov A."/>
            <person name="Lipzen A."/>
            <person name="Mereny Z."/>
            <person name="Hegedus B."/>
            <person name="Baldrian P."/>
            <person name="Stursova M."/>
            <person name="Weitz H."/>
            <person name="Taylor A."/>
            <person name="Grigoriev I.V."/>
            <person name="Nagy L.G."/>
            <person name="Martin F."/>
            <person name="Kauserud H."/>
        </authorList>
    </citation>
    <scope>NUCLEOTIDE SEQUENCE</scope>
    <source>
        <strain evidence="2">CBHHK188m</strain>
    </source>
</reference>
<feature type="compositionally biased region" description="Polar residues" evidence="1">
    <location>
        <begin position="1"/>
        <end position="17"/>
    </location>
</feature>
<dbReference type="Proteomes" id="UP001215280">
    <property type="component" value="Unassembled WGS sequence"/>
</dbReference>
<organism evidence="2 3">
    <name type="scientific">Mycena maculata</name>
    <dbReference type="NCBI Taxonomy" id="230809"/>
    <lineage>
        <taxon>Eukaryota</taxon>
        <taxon>Fungi</taxon>
        <taxon>Dikarya</taxon>
        <taxon>Basidiomycota</taxon>
        <taxon>Agaricomycotina</taxon>
        <taxon>Agaricomycetes</taxon>
        <taxon>Agaricomycetidae</taxon>
        <taxon>Agaricales</taxon>
        <taxon>Marasmiineae</taxon>
        <taxon>Mycenaceae</taxon>
        <taxon>Mycena</taxon>
    </lineage>
</organism>
<evidence type="ECO:0000313" key="2">
    <source>
        <dbReference type="EMBL" id="KAJ7725277.1"/>
    </source>
</evidence>
<evidence type="ECO:0000256" key="1">
    <source>
        <dbReference type="SAM" id="MobiDB-lite"/>
    </source>
</evidence>
<accession>A0AAD7MNS6</accession>